<organism evidence="2">
    <name type="scientific">Hyaloperonospora arabidopsidis</name>
    <name type="common">Peronospora arabidopsidis</name>
    <dbReference type="NCBI Taxonomy" id="272952"/>
    <lineage>
        <taxon>Eukaryota</taxon>
        <taxon>Sar</taxon>
        <taxon>Stramenopiles</taxon>
        <taxon>Oomycota</taxon>
        <taxon>Peronosporomycetes</taxon>
        <taxon>Peronosporales</taxon>
        <taxon>Peronosporaceae</taxon>
        <taxon>Hyaloperonospora</taxon>
    </lineage>
</organism>
<sequence>MNIKGILTIVMASMVGCPVTSQPNGGLPDSNCTTVLMCDWISDEPLYKISNVCNAAPNRDECCTKNCSPLNCANVQGCHRVLRPGAENLATLSCSRKNSPGNEFNACCTDLCSK</sequence>
<evidence type="ECO:0000313" key="2">
    <source>
        <dbReference type="EMBL" id="AEF57456.1"/>
    </source>
</evidence>
<evidence type="ECO:0000256" key="1">
    <source>
        <dbReference type="SAM" id="SignalP"/>
    </source>
</evidence>
<protein>
    <submittedName>
        <fullName evidence="2">Cysteine-rich protein</fullName>
    </submittedName>
</protein>
<feature type="chain" id="PRO_5003338721" evidence="1">
    <location>
        <begin position="22"/>
        <end position="114"/>
    </location>
</feature>
<dbReference type="AlphaFoldDB" id="F6MEY0"/>
<dbReference type="PROSITE" id="PS51257">
    <property type="entry name" value="PROKAR_LIPOPROTEIN"/>
    <property type="match status" value="1"/>
</dbReference>
<reference evidence="2" key="1">
    <citation type="journal article" date="2011" name="PLoS ONE">
        <title>Identification of Hyaloperonospora arabidopsidis Transcript Sequences Expressed during Infection Reveals Isolate-Specific Effectors.</title>
        <authorList>
            <person name="Cabral A."/>
            <person name="Stassen J.H."/>
            <person name="Seidl M.F."/>
            <person name="Bautor J."/>
            <person name="Parker J.E."/>
            <person name="Van den Ackerveken G."/>
        </authorList>
    </citation>
    <scope>NUCLEOTIDE SEQUENCE</scope>
    <source>
        <strain evidence="2">Waco9</strain>
    </source>
</reference>
<feature type="signal peptide" evidence="1">
    <location>
        <begin position="1"/>
        <end position="21"/>
    </location>
</feature>
<name>F6MEY0_HYAAB</name>
<dbReference type="VEuPathDB" id="FungiDB:HpaG814505"/>
<accession>F6MEY0</accession>
<proteinExistence type="evidence at transcript level"/>
<keyword evidence="1" id="KW-0732">Signal</keyword>
<dbReference type="EMBL" id="JF800107">
    <property type="protein sequence ID" value="AEF57456.1"/>
    <property type="molecule type" value="mRNA"/>
</dbReference>